<evidence type="ECO:0000313" key="2">
    <source>
        <dbReference type="Proteomes" id="UP000056750"/>
    </source>
</evidence>
<protein>
    <submittedName>
        <fullName evidence="1">Uncharacterized protein</fullName>
    </submittedName>
</protein>
<keyword evidence="2" id="KW-1185">Reference proteome</keyword>
<sequence>MTKMLGSLDEAFSSWENEILPDLQHKARSIQRLNNELATTQSEGSREYLSLLIDRAKRASQAISDIPRLFYNNSDNAYIWKDAISCSDYSASDLLAVIVMGYLGPDNPQGKLTAKDRQKWKTDVAQTSQKLAALLSGSDLQSVSDERVFNLYKDLAWLIDFHITNREEANSLKSEIHERVFYSTSGFMWDLDRLTQVDVEFEPIKPWENLQYTYKPFWPEITLKKPNDVNAPRAYFIRYVTYCLLNLTNKAHIDRVKRLSDTFFSEVDTKSVRDLTADLIGSHKRLRYLTNAKT</sequence>
<dbReference type="EMBL" id="CP013926">
    <property type="protein sequence ID" value="AMJ73672.1"/>
    <property type="molecule type" value="Genomic_DNA"/>
</dbReference>
<gene>
    <name evidence="1" type="ORF">AVL57_06580</name>
</gene>
<proteinExistence type="predicted"/>
<name>A0ABM5YGY9_9ALTE</name>
<dbReference type="RefSeq" id="WP_057791892.1">
    <property type="nucleotide sequence ID" value="NZ_CP013926.1"/>
</dbReference>
<dbReference type="Proteomes" id="UP000056750">
    <property type="component" value="Chromosome"/>
</dbReference>
<evidence type="ECO:0000313" key="1">
    <source>
        <dbReference type="EMBL" id="AMJ73672.1"/>
    </source>
</evidence>
<organism evidence="1 2">
    <name type="scientific">Alteromonas stellipolaris</name>
    <dbReference type="NCBI Taxonomy" id="233316"/>
    <lineage>
        <taxon>Bacteria</taxon>
        <taxon>Pseudomonadati</taxon>
        <taxon>Pseudomonadota</taxon>
        <taxon>Gammaproteobacteria</taxon>
        <taxon>Alteromonadales</taxon>
        <taxon>Alteromonadaceae</taxon>
        <taxon>Alteromonas/Salinimonas group</taxon>
        <taxon>Alteromonas</taxon>
    </lineage>
</organism>
<accession>A0ABM5YGY9</accession>
<reference evidence="1 2" key="1">
    <citation type="submission" date="2015-12" db="EMBL/GenBank/DDBJ databases">
        <title>Intraspecies pangenome expansion in the marine bacterium Alteromonas.</title>
        <authorList>
            <person name="Lopez-Perez M."/>
            <person name="Rodriguez-Valera F."/>
        </authorList>
    </citation>
    <scope>NUCLEOTIDE SEQUENCE [LARGE SCALE GENOMIC DNA]</scope>
    <source>
        <strain evidence="1 2">LMG 21861</strain>
    </source>
</reference>